<proteinExistence type="inferred from homology"/>
<dbReference type="GO" id="GO:0016020">
    <property type="term" value="C:membrane"/>
    <property type="evidence" value="ECO:0007669"/>
    <property type="project" value="UniProtKB-SubCell"/>
</dbReference>
<dbReference type="GO" id="GO:0015179">
    <property type="term" value="F:L-amino acid transmembrane transporter activity"/>
    <property type="evidence" value="ECO:0007669"/>
    <property type="project" value="TreeGrafter"/>
</dbReference>
<evidence type="ECO:0000256" key="5">
    <source>
        <dbReference type="ARBA" id="ARBA00022970"/>
    </source>
</evidence>
<evidence type="ECO:0000256" key="2">
    <source>
        <dbReference type="ARBA" id="ARBA00008066"/>
    </source>
</evidence>
<feature type="region of interest" description="Disordered" evidence="8">
    <location>
        <begin position="533"/>
        <end position="560"/>
    </location>
</feature>
<evidence type="ECO:0000256" key="4">
    <source>
        <dbReference type="ARBA" id="ARBA00022692"/>
    </source>
</evidence>
<dbReference type="AlphaFoldDB" id="A0A9N8EPN8"/>
<dbReference type="Proteomes" id="UP001153069">
    <property type="component" value="Unassembled WGS sequence"/>
</dbReference>
<comment type="similarity">
    <text evidence="2">Belongs to the amino acid/polyamine transporter 2 family.</text>
</comment>
<keyword evidence="7 9" id="KW-0472">Membrane</keyword>
<keyword evidence="6 9" id="KW-1133">Transmembrane helix</keyword>
<evidence type="ECO:0000313" key="12">
    <source>
        <dbReference type="Proteomes" id="UP001153069"/>
    </source>
</evidence>
<evidence type="ECO:0000256" key="3">
    <source>
        <dbReference type="ARBA" id="ARBA00022448"/>
    </source>
</evidence>
<evidence type="ECO:0000256" key="6">
    <source>
        <dbReference type="ARBA" id="ARBA00022989"/>
    </source>
</evidence>
<name>A0A9N8EPN8_9STRA</name>
<keyword evidence="12" id="KW-1185">Reference proteome</keyword>
<feature type="transmembrane region" description="Helical" evidence="9">
    <location>
        <begin position="119"/>
        <end position="142"/>
    </location>
</feature>
<evidence type="ECO:0000256" key="8">
    <source>
        <dbReference type="SAM" id="MobiDB-lite"/>
    </source>
</evidence>
<dbReference type="PANTHER" id="PTHR22950">
    <property type="entry name" value="AMINO ACID TRANSPORTER"/>
    <property type="match status" value="1"/>
</dbReference>
<feature type="compositionally biased region" description="Low complexity" evidence="8">
    <location>
        <begin position="614"/>
        <end position="641"/>
    </location>
</feature>
<dbReference type="InterPro" id="IPR013057">
    <property type="entry name" value="AA_transpt_TM"/>
</dbReference>
<keyword evidence="4 9" id="KW-0812">Transmembrane</keyword>
<feature type="transmembrane region" description="Helical" evidence="9">
    <location>
        <begin position="48"/>
        <end position="69"/>
    </location>
</feature>
<dbReference type="Pfam" id="PF01490">
    <property type="entry name" value="Aa_trans"/>
    <property type="match status" value="1"/>
</dbReference>
<dbReference type="EMBL" id="CAICTM010001609">
    <property type="protein sequence ID" value="CAB9524972.1"/>
    <property type="molecule type" value="Genomic_DNA"/>
</dbReference>
<evidence type="ECO:0000256" key="7">
    <source>
        <dbReference type="ARBA" id="ARBA00023136"/>
    </source>
</evidence>
<feature type="transmembrane region" description="Helical" evidence="9">
    <location>
        <begin position="75"/>
        <end position="98"/>
    </location>
</feature>
<reference evidence="11" key="1">
    <citation type="submission" date="2020-06" db="EMBL/GenBank/DDBJ databases">
        <authorList>
            <consortium name="Plant Systems Biology data submission"/>
        </authorList>
    </citation>
    <scope>NUCLEOTIDE SEQUENCE</scope>
    <source>
        <strain evidence="11">D6</strain>
    </source>
</reference>
<feature type="region of interest" description="Disordered" evidence="8">
    <location>
        <begin position="460"/>
        <end position="484"/>
    </location>
</feature>
<feature type="domain" description="Amino acid transporter transmembrane" evidence="10">
    <location>
        <begin position="46"/>
        <end position="417"/>
    </location>
</feature>
<feature type="transmembrane region" description="Helical" evidence="9">
    <location>
        <begin position="365"/>
        <end position="382"/>
    </location>
</feature>
<sequence>MPTSSASSVPPSPFFKPRLANTTATVQTPGGTVHQQPDQDKEHRSTRLGCACNLINAIVGSGIVGIPYALQQSGFIAGIGLIVLCAILCDKSLRLLLATAKHAKVPSYETLAEAAFGKGGFLFITINMFIMAYGAMLSYLMIVKDTFSVALGIPQDDLPRKRAVLFVISFLIIVPLSAQRDMADLAKTSRISVFIDILLVLVVAYKSPLDLDRANVLWHDQDFIEHNLWIHTETIFVGLGVLSFAFVCQHSAFIIAGSLERPTLARWSNVTNAALVVCAALALTCGTAGYLGFLQATQGNIINNLPMTGDILSNTARGMLGTTMLLVYPMESFVARHVLVVLLFEGRRAHEGDDSSILARRDRRVALTMALYISALVPALLFENFGHVLAATGAVGGSCLSYIGPGAIYLGIHGDEFLDLIRKGTWWNRWMMTSHDDNTAATTSNPATATVDLETTALLHGKDQGKTSAPTVDPGSGPNNLHDGSNQASWLAQALQAISWYLGLMPLWCAIAQFGEETLTQHRQDLVLKSPHPLRIGDVVPDTPQATPRSSTRGDDDDDDHRFIRLSLQGVENTARANSFHSGERAAPGGKPTALLVESSGSLMAPSYQTNSSTTAKKPATPTHKKTLTTAPSSSSPGTPSLNQQIGAKLVSMQKQKQNQRHKVKSRGYLSLEKDPQKSPSTVMDFLIAIFFVLFGVVAMVVGLVSMYIADG</sequence>
<organism evidence="11 12">
    <name type="scientific">Seminavis robusta</name>
    <dbReference type="NCBI Taxonomy" id="568900"/>
    <lineage>
        <taxon>Eukaryota</taxon>
        <taxon>Sar</taxon>
        <taxon>Stramenopiles</taxon>
        <taxon>Ochrophyta</taxon>
        <taxon>Bacillariophyta</taxon>
        <taxon>Bacillariophyceae</taxon>
        <taxon>Bacillariophycidae</taxon>
        <taxon>Naviculales</taxon>
        <taxon>Naviculaceae</taxon>
        <taxon>Seminavis</taxon>
    </lineage>
</organism>
<accession>A0A9N8EPN8</accession>
<feature type="transmembrane region" description="Helical" evidence="9">
    <location>
        <begin position="162"/>
        <end position="179"/>
    </location>
</feature>
<protein>
    <submittedName>
        <fullName evidence="11">Sodium-coupled neutral amino acid transporter 11</fullName>
    </submittedName>
</protein>
<feature type="transmembrane region" description="Helical" evidence="9">
    <location>
        <begin position="686"/>
        <end position="710"/>
    </location>
</feature>
<dbReference type="PANTHER" id="PTHR22950:SF458">
    <property type="entry name" value="SODIUM-COUPLED NEUTRAL AMINO ACID TRANSPORTER 11-RELATED"/>
    <property type="match status" value="1"/>
</dbReference>
<evidence type="ECO:0000313" key="11">
    <source>
        <dbReference type="EMBL" id="CAB9524972.1"/>
    </source>
</evidence>
<dbReference type="OrthoDB" id="28208at2759"/>
<evidence type="ECO:0000259" key="10">
    <source>
        <dbReference type="Pfam" id="PF01490"/>
    </source>
</evidence>
<keyword evidence="3" id="KW-0813">Transport</keyword>
<evidence type="ECO:0000256" key="9">
    <source>
        <dbReference type="SAM" id="Phobius"/>
    </source>
</evidence>
<feature type="compositionally biased region" description="Polar residues" evidence="8">
    <location>
        <begin position="599"/>
        <end position="613"/>
    </location>
</feature>
<evidence type="ECO:0000256" key="1">
    <source>
        <dbReference type="ARBA" id="ARBA00004141"/>
    </source>
</evidence>
<feature type="transmembrane region" description="Helical" evidence="9">
    <location>
        <begin position="388"/>
        <end position="412"/>
    </location>
</feature>
<gene>
    <name evidence="11" type="ORF">SEMRO_1611_G285900.1</name>
</gene>
<feature type="region of interest" description="Disordered" evidence="8">
    <location>
        <begin position="574"/>
        <end position="676"/>
    </location>
</feature>
<comment type="subcellular location">
    <subcellularLocation>
        <location evidence="1">Membrane</location>
        <topology evidence="1">Multi-pass membrane protein</topology>
    </subcellularLocation>
</comment>
<feature type="transmembrane region" description="Helical" evidence="9">
    <location>
        <begin position="228"/>
        <end position="248"/>
    </location>
</feature>
<feature type="transmembrane region" description="Helical" evidence="9">
    <location>
        <begin position="269"/>
        <end position="293"/>
    </location>
</feature>
<comment type="caution">
    <text evidence="11">The sequence shown here is derived from an EMBL/GenBank/DDBJ whole genome shotgun (WGS) entry which is preliminary data.</text>
</comment>
<keyword evidence="5" id="KW-0029">Amino-acid transport</keyword>